<keyword evidence="4" id="KW-0804">Transcription</keyword>
<dbReference type="RefSeq" id="WP_316025894.1">
    <property type="nucleotide sequence ID" value="NZ_JAWDIO010000002.1"/>
</dbReference>
<evidence type="ECO:0000256" key="2">
    <source>
        <dbReference type="ARBA" id="ARBA00023015"/>
    </source>
</evidence>
<sequence>MNVEHLSLFVRVAMTHNISAAGQELGLSPAVASAHISKLEDALNVRLIHRTTRKVSLTEEGEAFLPHAEEVLAQVDAARASVGKGNASPSGKLRVAAPISFGRSHLVPALKDFLARYPDLKVDFRLSDSMVDMVEGGFDISIRNAALKDSTLVARKLAADKRIVCAAPSYLKEFGTPKVPTDLLEHECLRLIGLEVWNFNGKEGPQSIKTNGAFRTDSGEVVRDAAVEGIGITISSTWNCYQQIANGQLVQILADYTIEPETAIWAVYPSSRLLAPKVRAFIDYFSERFSGVPYWDAKSKPRILAHNVALISVGKK</sequence>
<proteinExistence type="inferred from homology"/>
<evidence type="ECO:0000256" key="3">
    <source>
        <dbReference type="ARBA" id="ARBA00023125"/>
    </source>
</evidence>
<evidence type="ECO:0000313" key="6">
    <source>
        <dbReference type="EMBL" id="MDU0354281.1"/>
    </source>
</evidence>
<dbReference type="EMBL" id="JAWDIO010000002">
    <property type="protein sequence ID" value="MDU0354281.1"/>
    <property type="molecule type" value="Genomic_DNA"/>
</dbReference>
<dbReference type="Proteomes" id="UP001247805">
    <property type="component" value="Unassembled WGS sequence"/>
</dbReference>
<protein>
    <submittedName>
        <fullName evidence="6">LysR family transcriptional regulator</fullName>
    </submittedName>
</protein>
<name>A0ABU3SWA0_9ALTE</name>
<dbReference type="Pfam" id="PF03466">
    <property type="entry name" value="LysR_substrate"/>
    <property type="match status" value="1"/>
</dbReference>
<dbReference type="InterPro" id="IPR005119">
    <property type="entry name" value="LysR_subst-bd"/>
</dbReference>
<dbReference type="PANTHER" id="PTHR30537:SF5">
    <property type="entry name" value="HTH-TYPE TRANSCRIPTIONAL ACTIVATOR TTDR-RELATED"/>
    <property type="match status" value="1"/>
</dbReference>
<comment type="caution">
    <text evidence="6">The sequence shown here is derived from an EMBL/GenBank/DDBJ whole genome shotgun (WGS) entry which is preliminary data.</text>
</comment>
<dbReference type="Gene3D" id="1.10.10.10">
    <property type="entry name" value="Winged helix-like DNA-binding domain superfamily/Winged helix DNA-binding domain"/>
    <property type="match status" value="1"/>
</dbReference>
<gene>
    <name evidence="6" type="ORF">RS130_10365</name>
</gene>
<keyword evidence="3" id="KW-0238">DNA-binding</keyword>
<accession>A0ABU3SWA0</accession>
<dbReference type="InterPro" id="IPR000847">
    <property type="entry name" value="LysR_HTH_N"/>
</dbReference>
<keyword evidence="2" id="KW-0805">Transcription regulation</keyword>
<dbReference type="InterPro" id="IPR036390">
    <property type="entry name" value="WH_DNA-bd_sf"/>
</dbReference>
<evidence type="ECO:0000256" key="4">
    <source>
        <dbReference type="ARBA" id="ARBA00023163"/>
    </source>
</evidence>
<dbReference type="Pfam" id="PF00126">
    <property type="entry name" value="HTH_1"/>
    <property type="match status" value="1"/>
</dbReference>
<keyword evidence="7" id="KW-1185">Reference proteome</keyword>
<dbReference type="CDD" id="cd08422">
    <property type="entry name" value="PBP2_CrgA_like"/>
    <property type="match status" value="1"/>
</dbReference>
<reference evidence="6 7" key="1">
    <citation type="submission" date="2023-10" db="EMBL/GenBank/DDBJ databases">
        <title>Glaciecola aquimarina strain GGW-M5 nov., isolated from a coastal seawater.</title>
        <authorList>
            <person name="Bayburt H."/>
            <person name="Kim J.M."/>
            <person name="Choi B.J."/>
            <person name="Jeon C.O."/>
        </authorList>
    </citation>
    <scope>NUCLEOTIDE SEQUENCE [LARGE SCALE GENOMIC DNA]</scope>
    <source>
        <strain evidence="6 7">KCTC 32108</strain>
    </source>
</reference>
<organism evidence="6 7">
    <name type="scientific">Paraglaciecola aquimarina</name>
    <dbReference type="NCBI Taxonomy" id="1235557"/>
    <lineage>
        <taxon>Bacteria</taxon>
        <taxon>Pseudomonadati</taxon>
        <taxon>Pseudomonadota</taxon>
        <taxon>Gammaproteobacteria</taxon>
        <taxon>Alteromonadales</taxon>
        <taxon>Alteromonadaceae</taxon>
        <taxon>Paraglaciecola</taxon>
    </lineage>
</organism>
<dbReference type="PANTHER" id="PTHR30537">
    <property type="entry name" value="HTH-TYPE TRANSCRIPTIONAL REGULATOR"/>
    <property type="match status" value="1"/>
</dbReference>
<evidence type="ECO:0000259" key="5">
    <source>
        <dbReference type="PROSITE" id="PS50931"/>
    </source>
</evidence>
<feature type="domain" description="HTH lysR-type" evidence="5">
    <location>
        <begin position="1"/>
        <end position="58"/>
    </location>
</feature>
<dbReference type="SUPFAM" id="SSF53850">
    <property type="entry name" value="Periplasmic binding protein-like II"/>
    <property type="match status" value="1"/>
</dbReference>
<dbReference type="Gene3D" id="3.40.190.290">
    <property type="match status" value="1"/>
</dbReference>
<evidence type="ECO:0000256" key="1">
    <source>
        <dbReference type="ARBA" id="ARBA00009437"/>
    </source>
</evidence>
<comment type="similarity">
    <text evidence="1">Belongs to the LysR transcriptional regulatory family.</text>
</comment>
<dbReference type="PROSITE" id="PS50931">
    <property type="entry name" value="HTH_LYSR"/>
    <property type="match status" value="1"/>
</dbReference>
<dbReference type="SUPFAM" id="SSF46785">
    <property type="entry name" value="Winged helix' DNA-binding domain"/>
    <property type="match status" value="1"/>
</dbReference>
<evidence type="ECO:0000313" key="7">
    <source>
        <dbReference type="Proteomes" id="UP001247805"/>
    </source>
</evidence>
<dbReference type="InterPro" id="IPR036388">
    <property type="entry name" value="WH-like_DNA-bd_sf"/>
</dbReference>
<dbReference type="InterPro" id="IPR058163">
    <property type="entry name" value="LysR-type_TF_proteobact-type"/>
</dbReference>